<accession>A0ABD3QZH9</accession>
<dbReference type="InterPro" id="IPR050249">
    <property type="entry name" value="Pseudomonas-type_ThrB"/>
</dbReference>
<protein>
    <recommendedName>
        <fullName evidence="1">Aminoglycoside phosphotransferase domain-containing protein</fullName>
    </recommendedName>
</protein>
<feature type="domain" description="Aminoglycoside phosphotransferase" evidence="1">
    <location>
        <begin position="25"/>
        <end position="277"/>
    </location>
</feature>
<dbReference type="EMBL" id="JALLPJ020000005">
    <property type="protein sequence ID" value="KAL3805417.1"/>
    <property type="molecule type" value="Genomic_DNA"/>
</dbReference>
<dbReference type="AlphaFoldDB" id="A0ABD3QZH9"/>
<name>A0ABD3QZH9_9STRA</name>
<evidence type="ECO:0000313" key="3">
    <source>
        <dbReference type="Proteomes" id="UP001530400"/>
    </source>
</evidence>
<proteinExistence type="predicted"/>
<dbReference type="Gene3D" id="3.90.1200.10">
    <property type="match status" value="1"/>
</dbReference>
<dbReference type="SUPFAM" id="SSF56112">
    <property type="entry name" value="Protein kinase-like (PK-like)"/>
    <property type="match status" value="1"/>
</dbReference>
<dbReference type="Pfam" id="PF01636">
    <property type="entry name" value="APH"/>
    <property type="match status" value="1"/>
</dbReference>
<reference evidence="2 3" key="1">
    <citation type="submission" date="2024-10" db="EMBL/GenBank/DDBJ databases">
        <title>Updated reference genomes for cyclostephanoid diatoms.</title>
        <authorList>
            <person name="Roberts W.R."/>
            <person name="Alverson A.J."/>
        </authorList>
    </citation>
    <scope>NUCLEOTIDE SEQUENCE [LARGE SCALE GENOMIC DNA]</scope>
    <source>
        <strain evidence="2 3">AJA010-31</strain>
    </source>
</reference>
<dbReference type="InterPro" id="IPR002575">
    <property type="entry name" value="Aminoglycoside_PTrfase"/>
</dbReference>
<gene>
    <name evidence="2" type="ORF">ACHAWO_006221</name>
</gene>
<evidence type="ECO:0000313" key="2">
    <source>
        <dbReference type="EMBL" id="KAL3805417.1"/>
    </source>
</evidence>
<sequence>MPSHDLASIFSQFTPNDPTESFLSAEPFGSGHINDTYRILTSNNTHYILQRINHEIFTRPVEVMENIHRVTTHLRRKILDRGGDPRRETLTLLPTRDNQWFVQDENGNYWRMYDCISNVRTYEIGDDSTSVAAASTNKEGGEESQPPNHVKEAAASFARFQRDVSDIPPPRLHETISRFGDTTFRFEQFESAYKEDILNRAKDCRPEIEFALSRRKDASILMNLLKEKKIPERVSHYDTKINNVLFDIHTGKGICVIDLDTVMPGLAIYDFGDAVRAAAALAAEDERDLSKVGFSMDKFALLTEGYLSVAKEFLTDVEVDHLAFSARLVSFTIGLRFLADHLSGDTYFKIQREGQNLDRCRTQFKTVKDMEEQFDEMKAVVNRWR</sequence>
<dbReference type="PANTHER" id="PTHR21064:SF5">
    <property type="entry name" value="SLR1880 PROTEIN"/>
    <property type="match status" value="1"/>
</dbReference>
<dbReference type="Proteomes" id="UP001530400">
    <property type="component" value="Unassembled WGS sequence"/>
</dbReference>
<dbReference type="InterPro" id="IPR011009">
    <property type="entry name" value="Kinase-like_dom_sf"/>
</dbReference>
<keyword evidence="3" id="KW-1185">Reference proteome</keyword>
<organism evidence="2 3">
    <name type="scientific">Cyclotella atomus</name>
    <dbReference type="NCBI Taxonomy" id="382360"/>
    <lineage>
        <taxon>Eukaryota</taxon>
        <taxon>Sar</taxon>
        <taxon>Stramenopiles</taxon>
        <taxon>Ochrophyta</taxon>
        <taxon>Bacillariophyta</taxon>
        <taxon>Coscinodiscophyceae</taxon>
        <taxon>Thalassiosirophycidae</taxon>
        <taxon>Stephanodiscales</taxon>
        <taxon>Stephanodiscaceae</taxon>
        <taxon>Cyclotella</taxon>
    </lineage>
</organism>
<dbReference type="PANTHER" id="PTHR21064">
    <property type="entry name" value="AMINOGLYCOSIDE PHOSPHOTRANSFERASE DOMAIN-CONTAINING PROTEIN-RELATED"/>
    <property type="match status" value="1"/>
</dbReference>
<comment type="caution">
    <text evidence="2">The sequence shown here is derived from an EMBL/GenBank/DDBJ whole genome shotgun (WGS) entry which is preliminary data.</text>
</comment>
<evidence type="ECO:0000259" key="1">
    <source>
        <dbReference type="Pfam" id="PF01636"/>
    </source>
</evidence>